<sequence>MSMWQSCGQVIATSSTVPYPGIRVVFQKAARWEWFLAPQKSAPPLHPLVPTVPRTALSYCRSRLRRLEERKVPLKRWTRSTWSRRDGRHGAARHRYAMTRRSGVIKMKIRRYYRTTPTYTSPSNINPLPARPRQEKVYDKLVEKQGRQPVEEGLEANSCNTFKGRRRDNVDTV</sequence>
<dbReference type="AlphaFoldDB" id="A0A080ZHP7"/>
<protein>
    <submittedName>
        <fullName evidence="1">Uncharacterized protein</fullName>
    </submittedName>
</protein>
<gene>
    <name evidence="1" type="ORF">F444_16594</name>
</gene>
<dbReference type="EMBL" id="ANJA01003073">
    <property type="protein sequence ID" value="ETO66158.1"/>
    <property type="molecule type" value="Genomic_DNA"/>
</dbReference>
<comment type="caution">
    <text evidence="1">The sequence shown here is derived from an EMBL/GenBank/DDBJ whole genome shotgun (WGS) entry which is preliminary data.</text>
</comment>
<reference evidence="1 2" key="1">
    <citation type="submission" date="2013-11" db="EMBL/GenBank/DDBJ databases">
        <title>The Genome Sequence of Phytophthora parasitica P1976.</title>
        <authorList>
            <consortium name="The Broad Institute Genomics Platform"/>
            <person name="Russ C."/>
            <person name="Tyler B."/>
            <person name="Panabieres F."/>
            <person name="Shan W."/>
            <person name="Tripathy S."/>
            <person name="Grunwald N."/>
            <person name="Machado M."/>
            <person name="Johnson C.S."/>
            <person name="Walker B."/>
            <person name="Young S."/>
            <person name="Zeng Q."/>
            <person name="Gargeya S."/>
            <person name="Fitzgerald M."/>
            <person name="Haas B."/>
            <person name="Abouelleil A."/>
            <person name="Allen A.W."/>
            <person name="Alvarado L."/>
            <person name="Arachchi H.M."/>
            <person name="Berlin A.M."/>
            <person name="Chapman S.B."/>
            <person name="Gainer-Dewar J."/>
            <person name="Goldberg J."/>
            <person name="Griggs A."/>
            <person name="Gujja S."/>
            <person name="Hansen M."/>
            <person name="Howarth C."/>
            <person name="Imamovic A."/>
            <person name="Ireland A."/>
            <person name="Larimer J."/>
            <person name="McCowan C."/>
            <person name="Murphy C."/>
            <person name="Pearson M."/>
            <person name="Poon T.W."/>
            <person name="Priest M."/>
            <person name="Roberts A."/>
            <person name="Saif S."/>
            <person name="Shea T."/>
            <person name="Sisk P."/>
            <person name="Sykes S."/>
            <person name="Wortman J."/>
            <person name="Nusbaum C."/>
            <person name="Birren B."/>
        </authorList>
    </citation>
    <scope>NUCLEOTIDE SEQUENCE [LARGE SCALE GENOMIC DNA]</scope>
    <source>
        <strain evidence="1 2">P1976</strain>
    </source>
</reference>
<organism evidence="1 2">
    <name type="scientific">Phytophthora nicotianae P1976</name>
    <dbReference type="NCBI Taxonomy" id="1317066"/>
    <lineage>
        <taxon>Eukaryota</taxon>
        <taxon>Sar</taxon>
        <taxon>Stramenopiles</taxon>
        <taxon>Oomycota</taxon>
        <taxon>Peronosporomycetes</taxon>
        <taxon>Peronosporales</taxon>
        <taxon>Peronosporaceae</taxon>
        <taxon>Phytophthora</taxon>
    </lineage>
</organism>
<dbReference type="Proteomes" id="UP000028582">
    <property type="component" value="Unassembled WGS sequence"/>
</dbReference>
<proteinExistence type="predicted"/>
<name>A0A080ZHP7_PHYNI</name>
<accession>A0A080ZHP7</accession>
<evidence type="ECO:0000313" key="2">
    <source>
        <dbReference type="Proteomes" id="UP000028582"/>
    </source>
</evidence>
<evidence type="ECO:0000313" key="1">
    <source>
        <dbReference type="EMBL" id="ETO66158.1"/>
    </source>
</evidence>